<feature type="region of interest" description="Disordered" evidence="1">
    <location>
        <begin position="125"/>
        <end position="144"/>
    </location>
</feature>
<dbReference type="EMBL" id="BAABME010000519">
    <property type="protein sequence ID" value="GAA0143450.1"/>
    <property type="molecule type" value="Genomic_DNA"/>
</dbReference>
<evidence type="ECO:0000256" key="1">
    <source>
        <dbReference type="SAM" id="MobiDB-lite"/>
    </source>
</evidence>
<feature type="compositionally biased region" description="Basic and acidic residues" evidence="1">
    <location>
        <begin position="384"/>
        <end position="399"/>
    </location>
</feature>
<gene>
    <name evidence="2" type="ORF">LIER_04133</name>
</gene>
<name>A0AAV3NZT6_LITER</name>
<dbReference type="Proteomes" id="UP001454036">
    <property type="component" value="Unassembled WGS sequence"/>
</dbReference>
<feature type="compositionally biased region" description="Basic and acidic residues" evidence="1">
    <location>
        <begin position="125"/>
        <end position="135"/>
    </location>
</feature>
<dbReference type="AlphaFoldDB" id="A0AAV3NZT6"/>
<dbReference type="PANTHER" id="PTHR31071">
    <property type="entry name" value="GB|AAF24581.1"/>
    <property type="match status" value="1"/>
</dbReference>
<organism evidence="2 3">
    <name type="scientific">Lithospermum erythrorhizon</name>
    <name type="common">Purple gromwell</name>
    <name type="synonym">Lithospermum officinale var. erythrorhizon</name>
    <dbReference type="NCBI Taxonomy" id="34254"/>
    <lineage>
        <taxon>Eukaryota</taxon>
        <taxon>Viridiplantae</taxon>
        <taxon>Streptophyta</taxon>
        <taxon>Embryophyta</taxon>
        <taxon>Tracheophyta</taxon>
        <taxon>Spermatophyta</taxon>
        <taxon>Magnoliopsida</taxon>
        <taxon>eudicotyledons</taxon>
        <taxon>Gunneridae</taxon>
        <taxon>Pentapetalae</taxon>
        <taxon>asterids</taxon>
        <taxon>lamiids</taxon>
        <taxon>Boraginales</taxon>
        <taxon>Boraginaceae</taxon>
        <taxon>Boraginoideae</taxon>
        <taxon>Lithospermeae</taxon>
        <taxon>Lithospermum</taxon>
    </lineage>
</organism>
<keyword evidence="3" id="KW-1185">Reference proteome</keyword>
<sequence>MERDGEDKEERQNQEFVRVKLKRGIVVGKRGCNSTSTPAPTWRFGLFQNDGCLLQEFNLPSNNNTLLSARKLAANLWEIEQPLQVIMMKQLGERNKVYRDNSHVGLVNKLHEPFEKITSSEVKRKGIKEQHHQSVERNGSSLQASTVASYSSSMEMTPYRPTFVPKNSLKFKTKLGEHNFNLTTSTELMRVLNKIWTLEEQHVSAKSLAKALKRELDRSQTRIHELQLGKKRDQDHLVQSIKQELEDERRLRKHSETLHRKIGRQLSEVNPAYANALKEIERERNTRILLEELCDEFAKGIKEYDQEVRFLKQNNKNGQHIDAGRHTNDGLILHLSEAWIDERMQMKQSDNLTKQKTIAEKLSCEIETLLQAKRNLKSKSVKKMQADEATKKEDSSKLETRLEDSRKYCRKQKMNAKNTRGSVEITPLEDHRSQNMKISELIKNDAEQRKKNEVEGKNYYLHSMFHRTNSLPIESKQMQVEKRYAEDAFDPAKFTGPLSPVEKWTSSTTIRVPEISEHSKRSQSVKENTLQALLLEARLETQKDRSREAKGLP</sequence>
<comment type="caution">
    <text evidence="2">The sequence shown here is derived from an EMBL/GenBank/DDBJ whole genome shotgun (WGS) entry which is preliminary data.</text>
</comment>
<proteinExistence type="predicted"/>
<evidence type="ECO:0000313" key="2">
    <source>
        <dbReference type="EMBL" id="GAA0143450.1"/>
    </source>
</evidence>
<evidence type="ECO:0000313" key="3">
    <source>
        <dbReference type="Proteomes" id="UP001454036"/>
    </source>
</evidence>
<accession>A0AAV3NZT6</accession>
<dbReference type="InterPro" id="IPR043424">
    <property type="entry name" value="BLT-like"/>
</dbReference>
<feature type="region of interest" description="Disordered" evidence="1">
    <location>
        <begin position="380"/>
        <end position="399"/>
    </location>
</feature>
<dbReference type="PANTHER" id="PTHR31071:SF54">
    <property type="match status" value="1"/>
</dbReference>
<protein>
    <submittedName>
        <fullName evidence="2">Uncharacterized protein</fullName>
    </submittedName>
</protein>
<reference evidence="2 3" key="1">
    <citation type="submission" date="2024-01" db="EMBL/GenBank/DDBJ databases">
        <title>The complete chloroplast genome sequence of Lithospermum erythrorhizon: insights into the phylogenetic relationship among Boraginaceae species and the maternal lineages of purple gromwells.</title>
        <authorList>
            <person name="Okada T."/>
            <person name="Watanabe K."/>
        </authorList>
    </citation>
    <scope>NUCLEOTIDE SEQUENCE [LARGE SCALE GENOMIC DNA]</scope>
</reference>